<protein>
    <submittedName>
        <fullName evidence="1">Uncharacterized protein</fullName>
    </submittedName>
</protein>
<evidence type="ECO:0000313" key="2">
    <source>
        <dbReference type="Proteomes" id="UP000473323"/>
    </source>
</evidence>
<dbReference type="Proteomes" id="UP000473323">
    <property type="component" value="Unassembled WGS sequence"/>
</dbReference>
<gene>
    <name evidence="1" type="ORF">GT694_09730</name>
</gene>
<sequence>MSIDLIRYDRIWLQEYIEHISHEERLARELYDALQTALYGTSEDKILSYKTALGHTRELIDSLAVTRHALEQYLEQVQEAAMHLRKKCLELEIPDFFE</sequence>
<name>A0A6L8TDU8_9FIRM</name>
<organism evidence="1 2">
    <name type="scientific">Blautia massiliensis</name>
    <name type="common">ex Durand et al. 2017</name>
    <dbReference type="NCBI Taxonomy" id="1737424"/>
    <lineage>
        <taxon>Bacteria</taxon>
        <taxon>Bacillati</taxon>
        <taxon>Bacillota</taxon>
        <taxon>Clostridia</taxon>
        <taxon>Lachnospirales</taxon>
        <taxon>Lachnospiraceae</taxon>
        <taxon>Blautia</taxon>
    </lineage>
</organism>
<comment type="caution">
    <text evidence="1">The sequence shown here is derived from an EMBL/GenBank/DDBJ whole genome shotgun (WGS) entry which is preliminary data.</text>
</comment>
<dbReference type="EMBL" id="WWVT01000012">
    <property type="protein sequence ID" value="MZL62319.1"/>
    <property type="molecule type" value="Genomic_DNA"/>
</dbReference>
<proteinExistence type="predicted"/>
<accession>A0A6L8TDU8</accession>
<evidence type="ECO:0000313" key="1">
    <source>
        <dbReference type="EMBL" id="MZL62319.1"/>
    </source>
</evidence>
<dbReference type="AlphaFoldDB" id="A0A6L8TDU8"/>
<reference evidence="1 2" key="1">
    <citation type="journal article" date="2019" name="Nat. Med.">
        <title>A library of human gut bacterial isolates paired with longitudinal multiomics data enables mechanistic microbiome research.</title>
        <authorList>
            <person name="Poyet M."/>
            <person name="Groussin M."/>
            <person name="Gibbons S.M."/>
            <person name="Avila-Pacheco J."/>
            <person name="Jiang X."/>
            <person name="Kearney S.M."/>
            <person name="Perrotta A.R."/>
            <person name="Berdy B."/>
            <person name="Zhao S."/>
            <person name="Lieberman T.D."/>
            <person name="Swanson P.K."/>
            <person name="Smith M."/>
            <person name="Roesemann S."/>
            <person name="Alexander J.E."/>
            <person name="Rich S.A."/>
            <person name="Livny J."/>
            <person name="Vlamakis H."/>
            <person name="Clish C."/>
            <person name="Bullock K."/>
            <person name="Deik A."/>
            <person name="Scott J."/>
            <person name="Pierce K.A."/>
            <person name="Xavier R.J."/>
            <person name="Alm E.J."/>
        </authorList>
    </citation>
    <scope>NUCLEOTIDE SEQUENCE [LARGE SCALE GENOMIC DNA]</scope>
    <source>
        <strain evidence="1 2">BIOML-A4</strain>
    </source>
</reference>
<dbReference type="RefSeq" id="WP_021652720.1">
    <property type="nucleotide sequence ID" value="NZ_CP085976.1"/>
</dbReference>